<comment type="caution">
    <text evidence="2">The sequence shown here is derived from an EMBL/GenBank/DDBJ whole genome shotgun (WGS) entry which is preliminary data.</text>
</comment>
<sequence length="303" mass="32321">MSRWFGRAGAIVLGAALLGGCASFTGEPASLVATGDFAETAVLTEFSTLNSEVERRRYRDRIVYHWIGLSDAGYIAFRQNLSREMKGLETGSSIAVLIMNGAAAVSGAEAARALAVGSATMIGANSVFNREVFMEQSLAAALSTAEAARLRAMTQIRRRLLLEDTSTYPLGDALIEVRALNAQASINNASVQMARTAANELTDAQAEALTVVRMPLVSPSIQAVREAFSAYVIAETRLPTLHALAQLLAVAKPGDQTLSEADGLRIYQQDIADAYALRAARGADVINALSPQLKAITEREFKL</sequence>
<dbReference type="EMBL" id="NCEQ01000007">
    <property type="protein sequence ID" value="OYX56738.1"/>
    <property type="molecule type" value="Genomic_DNA"/>
</dbReference>
<accession>A0A258HK99</accession>
<evidence type="ECO:0008006" key="4">
    <source>
        <dbReference type="Google" id="ProtNLM"/>
    </source>
</evidence>
<dbReference type="PROSITE" id="PS51257">
    <property type="entry name" value="PROKAR_LIPOPROTEIN"/>
    <property type="match status" value="1"/>
</dbReference>
<reference evidence="2 3" key="1">
    <citation type="submission" date="2017-03" db="EMBL/GenBank/DDBJ databases">
        <title>Lifting the veil on microbial sulfur biogeochemistry in mining wastewaters.</title>
        <authorList>
            <person name="Kantor R.S."/>
            <person name="Colenbrander Nelson T."/>
            <person name="Marshall S."/>
            <person name="Bennett D."/>
            <person name="Apte S."/>
            <person name="Camacho D."/>
            <person name="Thomas B.C."/>
            <person name="Warren L.A."/>
            <person name="Banfield J.F."/>
        </authorList>
    </citation>
    <scope>NUCLEOTIDE SEQUENCE [LARGE SCALE GENOMIC DNA]</scope>
    <source>
        <strain evidence="2">32-68-21</strain>
    </source>
</reference>
<evidence type="ECO:0000313" key="3">
    <source>
        <dbReference type="Proteomes" id="UP000216147"/>
    </source>
</evidence>
<dbReference type="AlphaFoldDB" id="A0A258HK99"/>
<evidence type="ECO:0000313" key="2">
    <source>
        <dbReference type="EMBL" id="OYX56738.1"/>
    </source>
</evidence>
<feature type="chain" id="PRO_5012243259" description="Lipoprotein" evidence="1">
    <location>
        <begin position="26"/>
        <end position="303"/>
    </location>
</feature>
<dbReference type="Proteomes" id="UP000216147">
    <property type="component" value="Unassembled WGS sequence"/>
</dbReference>
<organism evidence="2 3">
    <name type="scientific">Brevundimonas subvibrioides</name>
    <dbReference type="NCBI Taxonomy" id="74313"/>
    <lineage>
        <taxon>Bacteria</taxon>
        <taxon>Pseudomonadati</taxon>
        <taxon>Pseudomonadota</taxon>
        <taxon>Alphaproteobacteria</taxon>
        <taxon>Caulobacterales</taxon>
        <taxon>Caulobacteraceae</taxon>
        <taxon>Brevundimonas</taxon>
    </lineage>
</organism>
<name>A0A258HK99_9CAUL</name>
<gene>
    <name evidence="2" type="ORF">B7Y86_08170</name>
</gene>
<feature type="signal peptide" evidence="1">
    <location>
        <begin position="1"/>
        <end position="25"/>
    </location>
</feature>
<keyword evidence="1" id="KW-0732">Signal</keyword>
<protein>
    <recommendedName>
        <fullName evidence="4">Lipoprotein</fullName>
    </recommendedName>
</protein>
<evidence type="ECO:0000256" key="1">
    <source>
        <dbReference type="SAM" id="SignalP"/>
    </source>
</evidence>
<proteinExistence type="predicted"/>